<feature type="domain" description="Rhodanese" evidence="2">
    <location>
        <begin position="122"/>
        <end position="216"/>
    </location>
</feature>
<dbReference type="Pfam" id="PF17773">
    <property type="entry name" value="UPF0176_N"/>
    <property type="match status" value="1"/>
</dbReference>
<comment type="function">
    <text evidence="1">Catalyzes oxygen-dependent 5-hydroxyuridine (ho5U) modification at position 34 in tRNAs.</text>
</comment>
<dbReference type="Gene3D" id="3.30.70.100">
    <property type="match status" value="1"/>
</dbReference>
<dbReference type="Gene3D" id="3.40.250.10">
    <property type="entry name" value="Rhodanese-like domain"/>
    <property type="match status" value="1"/>
</dbReference>
<sequence length="297" mass="33647">MSLVVATFYQFFSFADYGEWRSPLQTLCEQQAIKGTILLASEGINATIAGSRSAVDTLLDYLRCDPRLSDLTHKESLCPDYPFDRLKVRLKQEIVTLGQPDVNPNEQVGTYVSPQHWNQLINDPDVTLIDTRNDYEVQIGSFQGAQNPHTHSFRDFPDYVKTHLDPQKHPKIAMFCTGGIRCEKATAFMLQQGFQEVYHLQGGILKYLEEVPEPESLWEGECFVFDQRIAVKTGLHPGSYDLCAGCGYPISEADKASPEYEEGICCPHCGDRLTPEKRARQQAKYQQSQLKKTKDNK</sequence>
<evidence type="ECO:0000259" key="2">
    <source>
        <dbReference type="PROSITE" id="PS50206"/>
    </source>
</evidence>
<comment type="caution">
    <text evidence="3">The sequence shown here is derived from an EMBL/GenBank/DDBJ whole genome shotgun (WGS) entry which is preliminary data.</text>
</comment>
<dbReference type="CDD" id="cd01518">
    <property type="entry name" value="RHOD_YceA"/>
    <property type="match status" value="1"/>
</dbReference>
<dbReference type="InterPro" id="IPR036873">
    <property type="entry name" value="Rhodanese-like_dom_sf"/>
</dbReference>
<name>A0ABT7B6E0_9CYAN</name>
<protein>
    <recommendedName>
        <fullName evidence="1">tRNA uridine(34) hydroxylase</fullName>
        <ecNumber evidence="1">1.14.-.-</ecNumber>
    </recommendedName>
    <alternativeName>
        <fullName evidence="1">tRNA hydroxylation protein O</fullName>
    </alternativeName>
</protein>
<reference evidence="3 4" key="1">
    <citation type="submission" date="2023-01" db="EMBL/GenBank/DDBJ databases">
        <title>Novel diversity within Roseofilum (Cyanobacteria; Desertifilaceae) from marine benthic mats with descriptions of four novel species.</title>
        <authorList>
            <person name="Wang Y."/>
            <person name="Berthold D.E."/>
            <person name="Hu J."/>
            <person name="Lefler F.W."/>
            <person name="Laughinghouse H.D. IV."/>
        </authorList>
    </citation>
    <scope>NUCLEOTIDE SEQUENCE [LARGE SCALE GENOMIC DNA]</scope>
    <source>
        <strain evidence="3 4">BLCC-M114</strain>
    </source>
</reference>
<organism evidence="3 4">
    <name type="scientific">Roseofilum capinflatum BLCC-M114</name>
    <dbReference type="NCBI Taxonomy" id="3022440"/>
    <lineage>
        <taxon>Bacteria</taxon>
        <taxon>Bacillati</taxon>
        <taxon>Cyanobacteriota</taxon>
        <taxon>Cyanophyceae</taxon>
        <taxon>Desertifilales</taxon>
        <taxon>Desertifilaceae</taxon>
        <taxon>Roseofilum</taxon>
        <taxon>Roseofilum capinflatum</taxon>
    </lineage>
</organism>
<dbReference type="InterPro" id="IPR020936">
    <property type="entry name" value="TrhO"/>
</dbReference>
<accession>A0ABT7B6E0</accession>
<dbReference type="SMART" id="SM00450">
    <property type="entry name" value="RHOD"/>
    <property type="match status" value="1"/>
</dbReference>
<comment type="similarity">
    <text evidence="1">Belongs to the TrhO family.</text>
</comment>
<gene>
    <name evidence="1" type="primary">trhO</name>
    <name evidence="3" type="ORF">PMG25_08770</name>
</gene>
<dbReference type="PROSITE" id="PS50206">
    <property type="entry name" value="RHODANESE_3"/>
    <property type="match status" value="1"/>
</dbReference>
<evidence type="ECO:0000313" key="4">
    <source>
        <dbReference type="Proteomes" id="UP001235849"/>
    </source>
</evidence>
<dbReference type="PANTHER" id="PTHR43268:SF3">
    <property type="entry name" value="RHODANESE-LIKE DOMAIN-CONTAINING PROTEIN 7-RELATED"/>
    <property type="match status" value="1"/>
</dbReference>
<keyword evidence="4" id="KW-1185">Reference proteome</keyword>
<keyword evidence="1" id="KW-0819">tRNA processing</keyword>
<dbReference type="EC" id="1.14.-.-" evidence="1"/>
<dbReference type="HAMAP" id="MF_00469">
    <property type="entry name" value="TrhO"/>
    <property type="match status" value="1"/>
</dbReference>
<dbReference type="NCBIfam" id="NF001136">
    <property type="entry name" value="PRK00142.1-4"/>
    <property type="match status" value="1"/>
</dbReference>
<keyword evidence="1" id="KW-0560">Oxidoreductase</keyword>
<proteinExistence type="inferred from homology"/>
<dbReference type="EMBL" id="JAQOSO010000044">
    <property type="protein sequence ID" value="MDJ1174184.1"/>
    <property type="molecule type" value="Genomic_DNA"/>
</dbReference>
<evidence type="ECO:0000256" key="1">
    <source>
        <dbReference type="HAMAP-Rule" id="MF_00469"/>
    </source>
</evidence>
<dbReference type="PANTHER" id="PTHR43268">
    <property type="entry name" value="THIOSULFATE SULFURTRANSFERASE/RHODANESE-LIKE DOMAIN-CONTAINING PROTEIN 2"/>
    <property type="match status" value="1"/>
</dbReference>
<dbReference type="InterPro" id="IPR040503">
    <property type="entry name" value="TRHO_N"/>
</dbReference>
<dbReference type="RefSeq" id="WP_283766517.1">
    <property type="nucleotide sequence ID" value="NZ_JAQOSO010000044.1"/>
</dbReference>
<dbReference type="SUPFAM" id="SSF52821">
    <property type="entry name" value="Rhodanese/Cell cycle control phosphatase"/>
    <property type="match status" value="1"/>
</dbReference>
<dbReference type="Proteomes" id="UP001235849">
    <property type="component" value="Unassembled WGS sequence"/>
</dbReference>
<comment type="catalytic activity">
    <reaction evidence="1">
        <text>uridine(34) in tRNA + AH2 + O2 = 5-hydroxyuridine(34) in tRNA + A + H2O</text>
        <dbReference type="Rhea" id="RHEA:64224"/>
        <dbReference type="Rhea" id="RHEA-COMP:11727"/>
        <dbReference type="Rhea" id="RHEA-COMP:13381"/>
        <dbReference type="ChEBI" id="CHEBI:13193"/>
        <dbReference type="ChEBI" id="CHEBI:15377"/>
        <dbReference type="ChEBI" id="CHEBI:15379"/>
        <dbReference type="ChEBI" id="CHEBI:17499"/>
        <dbReference type="ChEBI" id="CHEBI:65315"/>
        <dbReference type="ChEBI" id="CHEBI:136877"/>
    </reaction>
</comment>
<dbReference type="InterPro" id="IPR001763">
    <property type="entry name" value="Rhodanese-like_dom"/>
</dbReference>
<dbReference type="Pfam" id="PF00581">
    <property type="entry name" value="Rhodanese"/>
    <property type="match status" value="1"/>
</dbReference>
<evidence type="ECO:0000313" key="3">
    <source>
        <dbReference type="EMBL" id="MDJ1174184.1"/>
    </source>
</evidence>